<feature type="compositionally biased region" description="Acidic residues" evidence="1">
    <location>
        <begin position="167"/>
        <end position="180"/>
    </location>
</feature>
<organism evidence="2 3">
    <name type="scientific">Trapa incisa</name>
    <dbReference type="NCBI Taxonomy" id="236973"/>
    <lineage>
        <taxon>Eukaryota</taxon>
        <taxon>Viridiplantae</taxon>
        <taxon>Streptophyta</taxon>
        <taxon>Embryophyta</taxon>
        <taxon>Tracheophyta</taxon>
        <taxon>Spermatophyta</taxon>
        <taxon>Magnoliopsida</taxon>
        <taxon>eudicotyledons</taxon>
        <taxon>Gunneridae</taxon>
        <taxon>Pentapetalae</taxon>
        <taxon>rosids</taxon>
        <taxon>malvids</taxon>
        <taxon>Myrtales</taxon>
        <taxon>Lythraceae</taxon>
        <taxon>Trapa</taxon>
    </lineage>
</organism>
<comment type="caution">
    <text evidence="2">The sequence shown here is derived from an EMBL/GenBank/DDBJ whole genome shotgun (WGS) entry which is preliminary data.</text>
</comment>
<name>A0AAN7JRX7_9MYRT</name>
<keyword evidence="3" id="KW-1185">Reference proteome</keyword>
<evidence type="ECO:0000256" key="1">
    <source>
        <dbReference type="SAM" id="MobiDB-lite"/>
    </source>
</evidence>
<gene>
    <name evidence="2" type="ORF">SAY87_021387</name>
</gene>
<sequence>MSGPVGVRYYEGESNMPSVIPITDHGTTSLLESVGHFCGRANVVRIMNWLHNLSRGMHALYMHYLDHTLVTTRLLSSEAWEWWSMVRRDFPRIVAAYATSVLHSRLDTPENHMPSIHPRAYRAMHCILCELETHMNIEVTIDIAYDCERLVANPPPLDIVCDVNMEDVEEEEENEDDEESSTARNH</sequence>
<dbReference type="AlphaFoldDB" id="A0AAN7JRX7"/>
<accession>A0AAN7JRX7</accession>
<reference evidence="2 3" key="1">
    <citation type="journal article" date="2023" name="Hortic Res">
        <title>Pangenome of water caltrop reveals structural variations and asymmetric subgenome divergence after allopolyploidization.</title>
        <authorList>
            <person name="Zhang X."/>
            <person name="Chen Y."/>
            <person name="Wang L."/>
            <person name="Yuan Y."/>
            <person name="Fang M."/>
            <person name="Shi L."/>
            <person name="Lu R."/>
            <person name="Comes H.P."/>
            <person name="Ma Y."/>
            <person name="Chen Y."/>
            <person name="Huang G."/>
            <person name="Zhou Y."/>
            <person name="Zheng Z."/>
            <person name="Qiu Y."/>
        </authorList>
    </citation>
    <scope>NUCLEOTIDE SEQUENCE [LARGE SCALE GENOMIC DNA]</scope>
    <source>
        <tissue evidence="2">Roots</tissue>
    </source>
</reference>
<dbReference type="Proteomes" id="UP001345219">
    <property type="component" value="Chromosome 16"/>
</dbReference>
<proteinExistence type="predicted"/>
<evidence type="ECO:0000313" key="2">
    <source>
        <dbReference type="EMBL" id="KAK4752589.1"/>
    </source>
</evidence>
<protein>
    <submittedName>
        <fullName evidence="2">Uncharacterized protein</fullName>
    </submittedName>
</protein>
<feature type="region of interest" description="Disordered" evidence="1">
    <location>
        <begin position="167"/>
        <end position="186"/>
    </location>
</feature>
<dbReference type="EMBL" id="JAXIOK010000016">
    <property type="protein sequence ID" value="KAK4752589.1"/>
    <property type="molecule type" value="Genomic_DNA"/>
</dbReference>
<evidence type="ECO:0000313" key="3">
    <source>
        <dbReference type="Proteomes" id="UP001345219"/>
    </source>
</evidence>